<evidence type="ECO:0000256" key="1">
    <source>
        <dbReference type="ARBA" id="ARBA00009477"/>
    </source>
</evidence>
<dbReference type="InterPro" id="IPR058625">
    <property type="entry name" value="MdtA-like_BSH"/>
</dbReference>
<feature type="region of interest" description="Disordered" evidence="3">
    <location>
        <begin position="401"/>
        <end position="431"/>
    </location>
</feature>
<gene>
    <name evidence="8" type="ORF">D3Y59_10035</name>
</gene>
<evidence type="ECO:0000259" key="6">
    <source>
        <dbReference type="Pfam" id="PF25944"/>
    </source>
</evidence>
<evidence type="ECO:0000259" key="4">
    <source>
        <dbReference type="Pfam" id="PF25876"/>
    </source>
</evidence>
<dbReference type="InterPro" id="IPR006143">
    <property type="entry name" value="RND_pump_MFP"/>
</dbReference>
<dbReference type="AlphaFoldDB" id="A0A3B7QW82"/>
<feature type="domain" description="Multidrug resistance protein MdtA-like alpha-helical hairpin" evidence="4">
    <location>
        <begin position="135"/>
        <end position="204"/>
    </location>
</feature>
<evidence type="ECO:0000259" key="5">
    <source>
        <dbReference type="Pfam" id="PF25917"/>
    </source>
</evidence>
<dbReference type="PANTHER" id="PTHR30158">
    <property type="entry name" value="ACRA/E-RELATED COMPONENT OF DRUG EFFLUX TRANSPORTER"/>
    <property type="match status" value="1"/>
</dbReference>
<feature type="domain" description="Multidrug resistance protein MdtA-like barrel-sandwich hybrid" evidence="5">
    <location>
        <begin position="94"/>
        <end position="232"/>
    </location>
</feature>
<sequence>MPLYHTPKAFFIWQWLRRCSRCLPGQQRRVVHLGRVLAVGGLLLLAACGDKEKEAEGQGASGKEAGPTPVSLVAAQKRSAVYYDEYPATVVALNNVELRSQVAGFITGIFFKEGELVPKGKPLYEIDRRKYQAALSQAQANLLSAQAELKNANVNLQRYQRLAEQDAVARQILDNAVTTQASARAQVEVARAAVATARTDLDYSLINAPFTGRIGISQVRLGAQVSPGTTLLNTLSSEDPIGVDFVINEKELGRYVALQQEQQRGTGADTTFRLLLPDGKLYADGGRILAIDRGVDNQTGTTQVRVQFGNQQRLLKDGMSTVLRVLNRASGVQVVVPHKAILDQMGESFVFVVRDTVALQRKVELGPRLRDQIVVLKGLKEGEKIVTEGLQQLRDSAVVTLGAPKQGGGKGGSGADKAAQKGGGRKQAGQP</sequence>
<dbReference type="GO" id="GO:0046677">
    <property type="term" value="P:response to antibiotic"/>
    <property type="evidence" value="ECO:0007669"/>
    <property type="project" value="TreeGrafter"/>
</dbReference>
<feature type="domain" description="Multidrug resistance protein MdtA-like beta-barrel" evidence="6">
    <location>
        <begin position="240"/>
        <end position="323"/>
    </location>
</feature>
<dbReference type="InterPro" id="IPR058624">
    <property type="entry name" value="MdtA-like_HH"/>
</dbReference>
<dbReference type="Gene3D" id="1.10.287.470">
    <property type="entry name" value="Helix hairpin bin"/>
    <property type="match status" value="1"/>
</dbReference>
<reference evidence="8 9" key="1">
    <citation type="submission" date="2018-09" db="EMBL/GenBank/DDBJ databases">
        <title>Hymenobacter medium sp. nov., isolated from R2A medium.</title>
        <authorList>
            <person name="Yingchao G."/>
        </authorList>
    </citation>
    <scope>NUCLEOTIDE SEQUENCE [LARGE SCALE GENOMIC DNA]</scope>
    <source>
        <strain evidence="9">sh-6</strain>
    </source>
</reference>
<evidence type="ECO:0000256" key="2">
    <source>
        <dbReference type="SAM" id="Coils"/>
    </source>
</evidence>
<dbReference type="Pfam" id="PF25876">
    <property type="entry name" value="HH_MFP_RND"/>
    <property type="match status" value="1"/>
</dbReference>
<dbReference type="Gene3D" id="2.40.420.20">
    <property type="match status" value="1"/>
</dbReference>
<dbReference type="Gene3D" id="2.40.30.170">
    <property type="match status" value="1"/>
</dbReference>
<dbReference type="Gene3D" id="2.40.50.100">
    <property type="match status" value="1"/>
</dbReference>
<dbReference type="GO" id="GO:0030313">
    <property type="term" value="C:cell envelope"/>
    <property type="evidence" value="ECO:0007669"/>
    <property type="project" value="UniProtKB-SubCell"/>
</dbReference>
<keyword evidence="9" id="KW-1185">Reference proteome</keyword>
<name>A0A3B7QW82_9BACT</name>
<protein>
    <submittedName>
        <fullName evidence="8">Efflux RND transporter periplasmic adaptor subunit</fullName>
    </submittedName>
</protein>
<feature type="coiled-coil region" evidence="2">
    <location>
        <begin position="128"/>
        <end position="162"/>
    </location>
</feature>
<dbReference type="InterPro" id="IPR058626">
    <property type="entry name" value="MdtA-like_b-barrel"/>
</dbReference>
<evidence type="ECO:0000313" key="8">
    <source>
        <dbReference type="EMBL" id="AYA37358.1"/>
    </source>
</evidence>
<dbReference type="EMBL" id="CP032317">
    <property type="protein sequence ID" value="AYA37358.1"/>
    <property type="molecule type" value="Genomic_DNA"/>
</dbReference>
<proteinExistence type="inferred from homology"/>
<accession>A0A3B7QW82</accession>
<evidence type="ECO:0000259" key="7">
    <source>
        <dbReference type="Pfam" id="PF25989"/>
    </source>
</evidence>
<dbReference type="KEGG" id="hyh:D3Y59_10035"/>
<keyword evidence="2" id="KW-0175">Coiled coil</keyword>
<dbReference type="InterPro" id="IPR058637">
    <property type="entry name" value="YknX-like_C"/>
</dbReference>
<dbReference type="SUPFAM" id="SSF111369">
    <property type="entry name" value="HlyD-like secretion proteins"/>
    <property type="match status" value="1"/>
</dbReference>
<feature type="compositionally biased region" description="Gly residues" evidence="3">
    <location>
        <begin position="421"/>
        <end position="431"/>
    </location>
</feature>
<evidence type="ECO:0000256" key="3">
    <source>
        <dbReference type="SAM" id="MobiDB-lite"/>
    </source>
</evidence>
<dbReference type="NCBIfam" id="TIGR01730">
    <property type="entry name" value="RND_mfp"/>
    <property type="match status" value="1"/>
</dbReference>
<dbReference type="Pfam" id="PF25917">
    <property type="entry name" value="BSH_RND"/>
    <property type="match status" value="1"/>
</dbReference>
<feature type="compositionally biased region" description="Gly residues" evidence="3">
    <location>
        <begin position="405"/>
        <end position="414"/>
    </location>
</feature>
<organism evidence="8 9">
    <name type="scientific">Hymenobacter oligotrophus</name>
    <dbReference type="NCBI Taxonomy" id="2319843"/>
    <lineage>
        <taxon>Bacteria</taxon>
        <taxon>Pseudomonadati</taxon>
        <taxon>Bacteroidota</taxon>
        <taxon>Cytophagia</taxon>
        <taxon>Cytophagales</taxon>
        <taxon>Hymenobacteraceae</taxon>
        <taxon>Hymenobacter</taxon>
    </lineage>
</organism>
<feature type="domain" description="YknX-like C-terminal permuted SH3-like" evidence="7">
    <location>
        <begin position="334"/>
        <end position="400"/>
    </location>
</feature>
<dbReference type="RefSeq" id="WP_119444928.1">
    <property type="nucleotide sequence ID" value="NZ_CP032317.1"/>
</dbReference>
<dbReference type="GO" id="GO:0022857">
    <property type="term" value="F:transmembrane transporter activity"/>
    <property type="evidence" value="ECO:0007669"/>
    <property type="project" value="InterPro"/>
</dbReference>
<dbReference type="Pfam" id="PF25944">
    <property type="entry name" value="Beta-barrel_RND"/>
    <property type="match status" value="1"/>
</dbReference>
<dbReference type="Proteomes" id="UP000262802">
    <property type="component" value="Chromosome"/>
</dbReference>
<dbReference type="OrthoDB" id="9801814at2"/>
<comment type="similarity">
    <text evidence="1">Belongs to the membrane fusion protein (MFP) (TC 8.A.1) family.</text>
</comment>
<dbReference type="GO" id="GO:0005886">
    <property type="term" value="C:plasma membrane"/>
    <property type="evidence" value="ECO:0007669"/>
    <property type="project" value="TreeGrafter"/>
</dbReference>
<dbReference type="Pfam" id="PF25989">
    <property type="entry name" value="YknX_C"/>
    <property type="match status" value="1"/>
</dbReference>
<evidence type="ECO:0000313" key="9">
    <source>
        <dbReference type="Proteomes" id="UP000262802"/>
    </source>
</evidence>